<keyword evidence="2" id="KW-0472">Membrane</keyword>
<accession>A0ABW6PFS6</accession>
<sequence>MTDPRYQNRQYEQQPYSAQQQPGQQQYQPYAPPEPEKHINLGKLWAGGFGTAVVAALIIVVGVLLVRGVLQVALLSPTGTGTYGTISTTSYAFSGAVAALMATGLLNILLAAMPNPMQFFYWITGLATAAAALLPLTLIADWGPKLATSAINLVAGLAIITILGSIGGSAVEYTQPSEYR</sequence>
<dbReference type="RefSeq" id="WP_043659511.1">
    <property type="nucleotide sequence ID" value="NZ_JBIAMX010000001.1"/>
</dbReference>
<gene>
    <name evidence="3" type="ORF">ACFYTF_00255</name>
</gene>
<feature type="transmembrane region" description="Helical" evidence="2">
    <location>
        <begin position="90"/>
        <end position="112"/>
    </location>
</feature>
<evidence type="ECO:0000256" key="1">
    <source>
        <dbReference type="SAM" id="MobiDB-lite"/>
    </source>
</evidence>
<feature type="transmembrane region" description="Helical" evidence="2">
    <location>
        <begin position="119"/>
        <end position="140"/>
    </location>
</feature>
<name>A0ABW6PFS6_9NOCA</name>
<proteinExistence type="predicted"/>
<dbReference type="InterPro" id="IPR045713">
    <property type="entry name" value="DUF6069"/>
</dbReference>
<comment type="caution">
    <text evidence="3">The sequence shown here is derived from an EMBL/GenBank/DDBJ whole genome shotgun (WGS) entry which is preliminary data.</text>
</comment>
<keyword evidence="4" id="KW-1185">Reference proteome</keyword>
<evidence type="ECO:0000313" key="4">
    <source>
        <dbReference type="Proteomes" id="UP001601444"/>
    </source>
</evidence>
<feature type="transmembrane region" description="Helical" evidence="2">
    <location>
        <begin position="44"/>
        <end position="70"/>
    </location>
</feature>
<evidence type="ECO:0000256" key="2">
    <source>
        <dbReference type="SAM" id="Phobius"/>
    </source>
</evidence>
<dbReference type="Proteomes" id="UP001601444">
    <property type="component" value="Unassembled WGS sequence"/>
</dbReference>
<feature type="transmembrane region" description="Helical" evidence="2">
    <location>
        <begin position="146"/>
        <end position="171"/>
    </location>
</feature>
<reference evidence="3 4" key="1">
    <citation type="submission" date="2024-10" db="EMBL/GenBank/DDBJ databases">
        <title>The Natural Products Discovery Center: Release of the First 8490 Sequenced Strains for Exploring Actinobacteria Biosynthetic Diversity.</title>
        <authorList>
            <person name="Kalkreuter E."/>
            <person name="Kautsar S.A."/>
            <person name="Yang D."/>
            <person name="Bader C.D."/>
            <person name="Teijaro C.N."/>
            <person name="Fluegel L."/>
            <person name="Davis C.M."/>
            <person name="Simpson J.R."/>
            <person name="Lauterbach L."/>
            <person name="Steele A.D."/>
            <person name="Gui C."/>
            <person name="Meng S."/>
            <person name="Li G."/>
            <person name="Viehrig K."/>
            <person name="Ye F."/>
            <person name="Su P."/>
            <person name="Kiefer A.F."/>
            <person name="Nichols A."/>
            <person name="Cepeda A.J."/>
            <person name="Yan W."/>
            <person name="Fan B."/>
            <person name="Jiang Y."/>
            <person name="Adhikari A."/>
            <person name="Zheng C.-J."/>
            <person name="Schuster L."/>
            <person name="Cowan T.M."/>
            <person name="Smanski M.J."/>
            <person name="Chevrette M.G."/>
            <person name="De Carvalho L.P.S."/>
            <person name="Shen B."/>
        </authorList>
    </citation>
    <scope>NUCLEOTIDE SEQUENCE [LARGE SCALE GENOMIC DNA]</scope>
    <source>
        <strain evidence="3 4">NPDC004045</strain>
    </source>
</reference>
<feature type="region of interest" description="Disordered" evidence="1">
    <location>
        <begin position="1"/>
        <end position="32"/>
    </location>
</feature>
<dbReference type="EMBL" id="JBIAMX010000001">
    <property type="protein sequence ID" value="MFF0541251.1"/>
    <property type="molecule type" value="Genomic_DNA"/>
</dbReference>
<organism evidence="3 4">
    <name type="scientific">Nocardia thailandica</name>
    <dbReference type="NCBI Taxonomy" id="257275"/>
    <lineage>
        <taxon>Bacteria</taxon>
        <taxon>Bacillati</taxon>
        <taxon>Actinomycetota</taxon>
        <taxon>Actinomycetes</taxon>
        <taxon>Mycobacteriales</taxon>
        <taxon>Nocardiaceae</taxon>
        <taxon>Nocardia</taxon>
    </lineage>
</organism>
<dbReference type="Pfam" id="PF19545">
    <property type="entry name" value="DUF6069"/>
    <property type="match status" value="1"/>
</dbReference>
<evidence type="ECO:0000313" key="3">
    <source>
        <dbReference type="EMBL" id="MFF0541251.1"/>
    </source>
</evidence>
<keyword evidence="2" id="KW-1133">Transmembrane helix</keyword>
<feature type="compositionally biased region" description="Low complexity" evidence="1">
    <location>
        <begin position="10"/>
        <end position="29"/>
    </location>
</feature>
<keyword evidence="2" id="KW-0812">Transmembrane</keyword>
<protein>
    <submittedName>
        <fullName evidence="3">DUF6069 family protein</fullName>
    </submittedName>
</protein>